<evidence type="ECO:0008006" key="3">
    <source>
        <dbReference type="Google" id="ProtNLM"/>
    </source>
</evidence>
<dbReference type="EMBL" id="JAWONS010000221">
    <property type="protein sequence ID" value="MDW2798776.1"/>
    <property type="molecule type" value="Genomic_DNA"/>
</dbReference>
<evidence type="ECO:0000313" key="1">
    <source>
        <dbReference type="EMBL" id="MDW2798776.1"/>
    </source>
</evidence>
<organism evidence="1 2">
    <name type="scientific">Clostridium boliviensis</name>
    <dbReference type="NCBI Taxonomy" id="318465"/>
    <lineage>
        <taxon>Bacteria</taxon>
        <taxon>Bacillati</taxon>
        <taxon>Bacillota</taxon>
        <taxon>Clostridia</taxon>
        <taxon>Eubacteriales</taxon>
        <taxon>Clostridiaceae</taxon>
        <taxon>Clostridium</taxon>
    </lineage>
</organism>
<comment type="caution">
    <text evidence="1">The sequence shown here is derived from an EMBL/GenBank/DDBJ whole genome shotgun (WGS) entry which is preliminary data.</text>
</comment>
<evidence type="ECO:0000313" key="2">
    <source>
        <dbReference type="Proteomes" id="UP001276854"/>
    </source>
</evidence>
<dbReference type="Pfam" id="PF24389">
    <property type="entry name" value="ORC-CDC6-like"/>
    <property type="match status" value="1"/>
</dbReference>
<dbReference type="InterPro" id="IPR056955">
    <property type="entry name" value="ORC-CDC6-like"/>
</dbReference>
<proteinExistence type="predicted"/>
<reference evidence="1 2" key="1">
    <citation type="submission" date="2023-10" db="EMBL/GenBank/DDBJ databases">
        <title>A novel Glycoside Hydrolase 43-Like Enzyme from Clostrdium boliviensis is an Endo-xylanase, and a Candidate for Xylooligosaccharides Production from Different Xylan Substrates.</title>
        <authorList>
            <person name="Alvarez M.T."/>
            <person name="Rocabado-Villegas L.R."/>
            <person name="Salas-Veizaga D.M."/>
            <person name="Linares-Pasten J.A."/>
            <person name="Gudmundsdottir E.E."/>
            <person name="Hreggvidsson G.O."/>
            <person name="Adlercreutz P."/>
            <person name="Nordberg Karlsson E."/>
        </authorList>
    </citation>
    <scope>NUCLEOTIDE SEQUENCE [LARGE SCALE GENOMIC DNA]</scope>
    <source>
        <strain evidence="1 2">E-1</strain>
    </source>
</reference>
<dbReference type="RefSeq" id="WP_318064982.1">
    <property type="nucleotide sequence ID" value="NZ_JAWONS010000221.1"/>
</dbReference>
<name>A0ABU4GMD0_9CLOT</name>
<dbReference type="SUPFAM" id="SSF52540">
    <property type="entry name" value="P-loop containing nucleoside triphosphate hydrolases"/>
    <property type="match status" value="1"/>
</dbReference>
<dbReference type="Proteomes" id="UP001276854">
    <property type="component" value="Unassembled WGS sequence"/>
</dbReference>
<sequence length="568" mass="66072">MNNTIKLEEIYLARPFRTRNADEYGIEEILDLFVDPTDGLNRPFDYENTIVKGKMGSGKTMYLRANYAFYIHTLVSDLMENNNIILPIYINLSDCQNILNSKEIYEKILFKINIGMVEICDNLISAEKMAEIHKGCQNIGMQLPSQKKLSEIKKKINLMSAAEYIEIIQKEIETEGKAAYKFFNLCKSERNKQQLELKKIGTPQFDDINNTYEQILKPFSGKLIILFDEVSSLNKDFFRENENEISYFEILMNQLRTLQFVRTKVAIYPYSICDVLMETRYGDNVQLESDIYSGYESYLNRIITLIDRYLQNASHEIAKAEDLFEISNDEMRPIEQLLFASNGNMRRLVHLIDLTMDCAYRRNSGKEKITTDDVFEAIKKQARDCESLFTYSENEWLSSIIKVCRSRSTYRFMFPNKTVNLAKYINRSSEYNIINVIENGAGRKGSTYEFDYAYCVYKDIPTHYIEGTERLDKLRSNKNGNLIKKVTRITDTLIQQAVIPGKIEGEVTFINSKKDYYFVNGDDGTEYTFSNTNIIEDDKKKKILVSKRVRFIPHSLGELLLAEEVEIL</sequence>
<protein>
    <recommendedName>
        <fullName evidence="3">DNA helicase</fullName>
    </recommendedName>
</protein>
<dbReference type="InterPro" id="IPR027417">
    <property type="entry name" value="P-loop_NTPase"/>
</dbReference>
<keyword evidence="2" id="KW-1185">Reference proteome</keyword>
<accession>A0ABU4GMD0</accession>
<gene>
    <name evidence="1" type="ORF">RZO55_14450</name>
</gene>